<feature type="transmembrane region" description="Helical" evidence="1">
    <location>
        <begin position="6"/>
        <end position="28"/>
    </location>
</feature>
<reference evidence="2 3" key="2">
    <citation type="journal article" date="2017" name="Antonie Van Leeuwenhoek">
        <title>Rhizobium rhizosphaerae sp. nov., a novel species isolated from rice rhizosphere.</title>
        <authorList>
            <person name="Zhao J.J."/>
            <person name="Zhang J."/>
            <person name="Zhang R.J."/>
            <person name="Zhang C.W."/>
            <person name="Yin H.Q."/>
            <person name="Zhang X.X."/>
        </authorList>
    </citation>
    <scope>NUCLEOTIDE SEQUENCE [LARGE SCALE GENOMIC DNA]</scope>
    <source>
        <strain evidence="2 3">ACAM 611</strain>
    </source>
</reference>
<keyword evidence="1" id="KW-0472">Membrane</keyword>
<evidence type="ECO:0000313" key="2">
    <source>
        <dbReference type="EMBL" id="GAB54228.1"/>
    </source>
</evidence>
<dbReference type="AlphaFoldDB" id="H5T7F1"/>
<evidence type="ECO:0000313" key="3">
    <source>
        <dbReference type="Proteomes" id="UP000053586"/>
    </source>
</evidence>
<comment type="caution">
    <text evidence="2">The sequence shown here is derived from an EMBL/GenBank/DDBJ whole genome shotgun (WGS) entry which is preliminary data.</text>
</comment>
<keyword evidence="3" id="KW-1185">Reference proteome</keyword>
<organism evidence="2 3">
    <name type="scientific">Glaciecola punicea ACAM 611</name>
    <dbReference type="NCBI Taxonomy" id="1121923"/>
    <lineage>
        <taxon>Bacteria</taxon>
        <taxon>Pseudomonadati</taxon>
        <taxon>Pseudomonadota</taxon>
        <taxon>Gammaproteobacteria</taxon>
        <taxon>Alteromonadales</taxon>
        <taxon>Alteromonadaceae</taxon>
        <taxon>Glaciecola</taxon>
    </lineage>
</organism>
<keyword evidence="1" id="KW-0812">Transmembrane</keyword>
<reference evidence="2 3" key="1">
    <citation type="journal article" date="2012" name="J. Bacteriol.">
        <title>Genome sequence of proteorhodopsin-containing sea ice bacterium Glaciecola punicea ACAM 611T.</title>
        <authorList>
            <person name="Qin Q.-L."/>
            <person name="Xie B.-B."/>
            <person name="Shu Y.-L."/>
            <person name="Rong J.-C."/>
            <person name="Zhao D.-L."/>
            <person name="Zhang X.-Y."/>
            <person name="Chen X.-L."/>
            <person name="Zhou B.-C."/>
            <person name="Zhanga Y.-Z."/>
        </authorList>
    </citation>
    <scope>NUCLEOTIDE SEQUENCE [LARGE SCALE GENOMIC DNA]</scope>
    <source>
        <strain evidence="2 3">ACAM 611</strain>
    </source>
</reference>
<keyword evidence="1" id="KW-1133">Transmembrane helix</keyword>
<name>H5T7F1_9ALTE</name>
<dbReference type="EMBL" id="BAET01000002">
    <property type="protein sequence ID" value="GAB54228.1"/>
    <property type="molecule type" value="Genomic_DNA"/>
</dbReference>
<dbReference type="Proteomes" id="UP000053586">
    <property type="component" value="Unassembled WGS sequence"/>
</dbReference>
<proteinExistence type="predicted"/>
<accession>H5T7F1</accession>
<protein>
    <submittedName>
        <fullName evidence="2">Uncharacterized protein</fullName>
    </submittedName>
</protein>
<evidence type="ECO:0000256" key="1">
    <source>
        <dbReference type="SAM" id="Phobius"/>
    </source>
</evidence>
<sequence length="45" mass="4957">MSAPKAFRLTAVANICFVPGIFMPLFIFDMNMAIALARAGFHLKL</sequence>
<gene>
    <name evidence="2" type="ORF">GPUN_0074</name>
</gene>